<keyword evidence="13" id="KW-1185">Reference proteome</keyword>
<feature type="binding site" evidence="9">
    <location>
        <position position="61"/>
    </location>
    <ligand>
        <name>ATP</name>
        <dbReference type="ChEBI" id="CHEBI:30616"/>
    </ligand>
</feature>
<comment type="catalytic activity">
    <reaction evidence="7">
        <text>L-threonyl-[protein] + ATP = O-phospho-L-threonyl-[protein] + ADP + H(+)</text>
        <dbReference type="Rhea" id="RHEA:46608"/>
        <dbReference type="Rhea" id="RHEA-COMP:11060"/>
        <dbReference type="Rhea" id="RHEA-COMP:11605"/>
        <dbReference type="ChEBI" id="CHEBI:15378"/>
        <dbReference type="ChEBI" id="CHEBI:30013"/>
        <dbReference type="ChEBI" id="CHEBI:30616"/>
        <dbReference type="ChEBI" id="CHEBI:61977"/>
        <dbReference type="ChEBI" id="CHEBI:456216"/>
        <dbReference type="EC" id="2.7.11.1"/>
    </reaction>
</comment>
<keyword evidence="5" id="KW-0418">Kinase</keyword>
<evidence type="ECO:0000256" key="10">
    <source>
        <dbReference type="RuleBase" id="RU000304"/>
    </source>
</evidence>
<keyword evidence="6 9" id="KW-0067">ATP-binding</keyword>
<comment type="similarity">
    <text evidence="10">Belongs to the protein kinase superfamily.</text>
</comment>
<evidence type="ECO:0000256" key="8">
    <source>
        <dbReference type="ARBA" id="ARBA00048679"/>
    </source>
</evidence>
<dbReference type="PIRSF" id="PIRSF000654">
    <property type="entry name" value="Integrin-linked_kinase"/>
    <property type="match status" value="1"/>
</dbReference>
<dbReference type="InterPro" id="IPR051824">
    <property type="entry name" value="LRR_Rcpt-Like_S/T_Kinase"/>
</dbReference>
<evidence type="ECO:0000313" key="13">
    <source>
        <dbReference type="Proteomes" id="UP000053676"/>
    </source>
</evidence>
<dbReference type="PANTHER" id="PTHR48006">
    <property type="entry name" value="LEUCINE-RICH REPEAT-CONTAINING PROTEIN DDB_G0281931-RELATED"/>
    <property type="match status" value="1"/>
</dbReference>
<dbReference type="GO" id="GO:0005524">
    <property type="term" value="F:ATP binding"/>
    <property type="evidence" value="ECO:0007669"/>
    <property type="project" value="UniProtKB-UniRule"/>
</dbReference>
<dbReference type="SUPFAM" id="SSF56112">
    <property type="entry name" value="Protein kinase-like (PK-like)"/>
    <property type="match status" value="1"/>
</dbReference>
<dbReference type="SMART" id="SM00220">
    <property type="entry name" value="S_TKc"/>
    <property type="match status" value="1"/>
</dbReference>
<dbReference type="Proteomes" id="UP000053676">
    <property type="component" value="Unassembled WGS sequence"/>
</dbReference>
<dbReference type="Gene3D" id="3.30.200.20">
    <property type="entry name" value="Phosphorylase Kinase, domain 1"/>
    <property type="match status" value="1"/>
</dbReference>
<comment type="catalytic activity">
    <reaction evidence="8">
        <text>L-seryl-[protein] + ATP = O-phospho-L-seryl-[protein] + ADP + H(+)</text>
        <dbReference type="Rhea" id="RHEA:17989"/>
        <dbReference type="Rhea" id="RHEA-COMP:9863"/>
        <dbReference type="Rhea" id="RHEA-COMP:11604"/>
        <dbReference type="ChEBI" id="CHEBI:15378"/>
        <dbReference type="ChEBI" id="CHEBI:29999"/>
        <dbReference type="ChEBI" id="CHEBI:30616"/>
        <dbReference type="ChEBI" id="CHEBI:83421"/>
        <dbReference type="ChEBI" id="CHEBI:456216"/>
        <dbReference type="EC" id="2.7.11.1"/>
    </reaction>
</comment>
<dbReference type="PROSITE" id="PS50011">
    <property type="entry name" value="PROTEIN_KINASE_DOM"/>
    <property type="match status" value="1"/>
</dbReference>
<dbReference type="Pfam" id="PF00069">
    <property type="entry name" value="Pkinase"/>
    <property type="match status" value="1"/>
</dbReference>
<sequence>MCFFRSSISDPIWSALQNTLTVPYTELLSATCNFAEENILGKGGYGIVYVGEWKHTKIAVKRFMANGNKGTHIQRERLRQSLQELRTLARYRHDNILPLYAFSLDGSEPCLVYQFMSNGSLEDRLLCRRGTAPLTWHQKKEIAEGTARGLHFLHCIASTPIIHGDVKSANILLDRHFEPKLGDFGLSRDGKVCCCIVLDTIGLRAYMDSRSPPGLAEYCIYTKNSSRNNEWIETLMDKRTPSTNSQDSVACWFSGVIRLGLQCVEKDRLARPAFPEIVAVLSKLAPSFDVTA</sequence>
<dbReference type="KEGG" id="nai:NECAME_08104"/>
<gene>
    <name evidence="12" type="ORF">NECAME_08104</name>
</gene>
<evidence type="ECO:0000256" key="9">
    <source>
        <dbReference type="PROSITE-ProRule" id="PRU10141"/>
    </source>
</evidence>
<evidence type="ECO:0000256" key="2">
    <source>
        <dbReference type="ARBA" id="ARBA00022527"/>
    </source>
</evidence>
<dbReference type="InterPro" id="IPR008271">
    <property type="entry name" value="Ser/Thr_kinase_AS"/>
</dbReference>
<evidence type="ECO:0000256" key="7">
    <source>
        <dbReference type="ARBA" id="ARBA00047899"/>
    </source>
</evidence>
<dbReference type="OMA" id="VLCYEYF"/>
<proteinExistence type="inferred from homology"/>
<dbReference type="OrthoDB" id="4062651at2759"/>
<accession>W2TJA2</accession>
<dbReference type="AlphaFoldDB" id="W2TJA2"/>
<evidence type="ECO:0000256" key="6">
    <source>
        <dbReference type="ARBA" id="ARBA00022840"/>
    </source>
</evidence>
<dbReference type="PROSITE" id="PS00108">
    <property type="entry name" value="PROTEIN_KINASE_ST"/>
    <property type="match status" value="1"/>
</dbReference>
<keyword evidence="3" id="KW-0808">Transferase</keyword>
<evidence type="ECO:0000313" key="12">
    <source>
        <dbReference type="EMBL" id="ETN82175.1"/>
    </source>
</evidence>
<organism evidence="12 13">
    <name type="scientific">Necator americanus</name>
    <name type="common">Human hookworm</name>
    <dbReference type="NCBI Taxonomy" id="51031"/>
    <lineage>
        <taxon>Eukaryota</taxon>
        <taxon>Metazoa</taxon>
        <taxon>Ecdysozoa</taxon>
        <taxon>Nematoda</taxon>
        <taxon>Chromadorea</taxon>
        <taxon>Rhabditida</taxon>
        <taxon>Rhabditina</taxon>
        <taxon>Rhabditomorpha</taxon>
        <taxon>Strongyloidea</taxon>
        <taxon>Ancylostomatidae</taxon>
        <taxon>Bunostominae</taxon>
        <taxon>Necator</taxon>
    </lineage>
</organism>
<dbReference type="EC" id="2.7.11.1" evidence="1"/>
<dbReference type="InterPro" id="IPR011009">
    <property type="entry name" value="Kinase-like_dom_sf"/>
</dbReference>
<keyword evidence="2 10" id="KW-0723">Serine/threonine-protein kinase</keyword>
<feature type="domain" description="Protein kinase" evidence="11">
    <location>
        <begin position="34"/>
        <end position="292"/>
    </location>
</feature>
<evidence type="ECO:0000256" key="3">
    <source>
        <dbReference type="ARBA" id="ARBA00022679"/>
    </source>
</evidence>
<evidence type="ECO:0000256" key="4">
    <source>
        <dbReference type="ARBA" id="ARBA00022741"/>
    </source>
</evidence>
<dbReference type="Gene3D" id="1.10.510.10">
    <property type="entry name" value="Transferase(Phosphotransferase) domain 1"/>
    <property type="match status" value="1"/>
</dbReference>
<dbReference type="GO" id="GO:0004674">
    <property type="term" value="F:protein serine/threonine kinase activity"/>
    <property type="evidence" value="ECO:0007669"/>
    <property type="project" value="UniProtKB-KW"/>
</dbReference>
<evidence type="ECO:0000256" key="1">
    <source>
        <dbReference type="ARBA" id="ARBA00012513"/>
    </source>
</evidence>
<protein>
    <recommendedName>
        <fullName evidence="1">non-specific serine/threonine protein kinase</fullName>
        <ecNumber evidence="1">2.7.11.1</ecNumber>
    </recommendedName>
</protein>
<reference evidence="13" key="1">
    <citation type="journal article" date="2014" name="Nat. Genet.">
        <title>Genome of the human hookworm Necator americanus.</title>
        <authorList>
            <person name="Tang Y.T."/>
            <person name="Gao X."/>
            <person name="Rosa B.A."/>
            <person name="Abubucker S."/>
            <person name="Hallsworth-Pepin K."/>
            <person name="Martin J."/>
            <person name="Tyagi R."/>
            <person name="Heizer E."/>
            <person name="Zhang X."/>
            <person name="Bhonagiri-Palsikar V."/>
            <person name="Minx P."/>
            <person name="Warren W.C."/>
            <person name="Wang Q."/>
            <person name="Zhan B."/>
            <person name="Hotez P.J."/>
            <person name="Sternberg P.W."/>
            <person name="Dougall A."/>
            <person name="Gaze S.T."/>
            <person name="Mulvenna J."/>
            <person name="Sotillo J."/>
            <person name="Ranganathan S."/>
            <person name="Rabelo E.M."/>
            <person name="Wilson R.K."/>
            <person name="Felgner P.L."/>
            <person name="Bethony J."/>
            <person name="Hawdon J.M."/>
            <person name="Gasser R.B."/>
            <person name="Loukas A."/>
            <person name="Mitreva M."/>
        </authorList>
    </citation>
    <scope>NUCLEOTIDE SEQUENCE [LARGE SCALE GENOMIC DNA]</scope>
</reference>
<dbReference type="EMBL" id="KI658545">
    <property type="protein sequence ID" value="ETN82175.1"/>
    <property type="molecule type" value="Genomic_DNA"/>
</dbReference>
<evidence type="ECO:0000256" key="5">
    <source>
        <dbReference type="ARBA" id="ARBA00022777"/>
    </source>
</evidence>
<dbReference type="PROSITE" id="PS00107">
    <property type="entry name" value="PROTEIN_KINASE_ATP"/>
    <property type="match status" value="1"/>
</dbReference>
<dbReference type="InterPro" id="IPR017441">
    <property type="entry name" value="Protein_kinase_ATP_BS"/>
</dbReference>
<evidence type="ECO:0000259" key="11">
    <source>
        <dbReference type="PROSITE" id="PS50011"/>
    </source>
</evidence>
<dbReference type="InterPro" id="IPR000719">
    <property type="entry name" value="Prot_kinase_dom"/>
</dbReference>
<name>W2TJA2_NECAM</name>
<dbReference type="PANTHER" id="PTHR48006:SF102">
    <property type="entry name" value="LEUCINE-RICH REPEAT-CONTAINING PROTEIN DDB_G0281931-RELATED"/>
    <property type="match status" value="1"/>
</dbReference>
<dbReference type="STRING" id="51031.W2TJA2"/>
<keyword evidence="4 9" id="KW-0547">Nucleotide-binding</keyword>